<evidence type="ECO:0000256" key="2">
    <source>
        <dbReference type="SAM" id="SignalP"/>
    </source>
</evidence>
<dbReference type="FunFam" id="3.30.70.100:FF:000001">
    <property type="entry name" value="ATPase copper transporting beta"/>
    <property type="match status" value="1"/>
</dbReference>
<keyword evidence="2" id="KW-0732">Signal</keyword>
<dbReference type="EMBL" id="VENJ01000006">
    <property type="protein sequence ID" value="MTJ04008.1"/>
    <property type="molecule type" value="Genomic_DNA"/>
</dbReference>
<dbReference type="InterPro" id="IPR036163">
    <property type="entry name" value="HMA_dom_sf"/>
</dbReference>
<evidence type="ECO:0000313" key="5">
    <source>
        <dbReference type="Proteomes" id="UP000483078"/>
    </source>
</evidence>
<keyword evidence="1" id="KW-0479">Metal-binding</keyword>
<proteinExistence type="predicted"/>
<dbReference type="RefSeq" id="WP_273248590.1">
    <property type="nucleotide sequence ID" value="NZ_VENJ01000006.1"/>
</dbReference>
<evidence type="ECO:0000256" key="1">
    <source>
        <dbReference type="ARBA" id="ARBA00022723"/>
    </source>
</evidence>
<dbReference type="GO" id="GO:0046872">
    <property type="term" value="F:metal ion binding"/>
    <property type="evidence" value="ECO:0007669"/>
    <property type="project" value="UniProtKB-KW"/>
</dbReference>
<dbReference type="AlphaFoldDB" id="A0A7C9HKR7"/>
<name>A0A7C9HKR7_9RHOB</name>
<comment type="caution">
    <text evidence="4">The sequence shown here is derived from an EMBL/GenBank/DDBJ whole genome shotgun (WGS) entry which is preliminary data.</text>
</comment>
<evidence type="ECO:0000259" key="3">
    <source>
        <dbReference type="PROSITE" id="PS50846"/>
    </source>
</evidence>
<feature type="chain" id="PRO_5028842452" evidence="2">
    <location>
        <begin position="19"/>
        <end position="100"/>
    </location>
</feature>
<dbReference type="Pfam" id="PF00403">
    <property type="entry name" value="HMA"/>
    <property type="match status" value="1"/>
</dbReference>
<feature type="signal peptide" evidence="2">
    <location>
        <begin position="1"/>
        <end position="18"/>
    </location>
</feature>
<dbReference type="Gene3D" id="3.30.70.100">
    <property type="match status" value="1"/>
</dbReference>
<dbReference type="PROSITE" id="PS50846">
    <property type="entry name" value="HMA_2"/>
    <property type="match status" value="1"/>
</dbReference>
<dbReference type="SUPFAM" id="SSF55008">
    <property type="entry name" value="HMA, heavy metal-associated domain"/>
    <property type="match status" value="1"/>
</dbReference>
<feature type="domain" description="HMA" evidence="3">
    <location>
        <begin position="31"/>
        <end position="97"/>
    </location>
</feature>
<organism evidence="4 5">
    <name type="scientific">Sediminimonas qiaohouensis</name>
    <dbReference type="NCBI Taxonomy" id="552061"/>
    <lineage>
        <taxon>Bacteria</taxon>
        <taxon>Pseudomonadati</taxon>
        <taxon>Pseudomonadota</taxon>
        <taxon>Alphaproteobacteria</taxon>
        <taxon>Rhodobacterales</taxon>
        <taxon>Roseobacteraceae</taxon>
        <taxon>Sediminimonas</taxon>
    </lineage>
</organism>
<accession>A0A7C9HKR7</accession>
<dbReference type="InterPro" id="IPR006121">
    <property type="entry name" value="HMA_dom"/>
</dbReference>
<evidence type="ECO:0000313" key="4">
    <source>
        <dbReference type="EMBL" id="MTJ04008.1"/>
    </source>
</evidence>
<reference evidence="4 5" key="1">
    <citation type="submission" date="2019-06" db="EMBL/GenBank/DDBJ databases">
        <title>Enrichment of Autotrophic Halophilic Microorganisms from Red Sea Brine Pool Using Microbial Electrosynthesis System.</title>
        <authorList>
            <person name="Alqahtani M.F."/>
            <person name="Bajracharya S."/>
            <person name="Katuri K.P."/>
            <person name="Ali M."/>
            <person name="Saikaly P.E."/>
        </authorList>
    </citation>
    <scope>NUCLEOTIDE SEQUENCE [LARGE SCALE GENOMIC DNA]</scope>
    <source>
        <strain evidence="4">MES6</strain>
    </source>
</reference>
<dbReference type="CDD" id="cd00371">
    <property type="entry name" value="HMA"/>
    <property type="match status" value="1"/>
</dbReference>
<dbReference type="Proteomes" id="UP000483078">
    <property type="component" value="Unassembled WGS sequence"/>
</dbReference>
<gene>
    <name evidence="4" type="ORF">FH759_04835</name>
</gene>
<sequence>MKQLAFALFGFTSIAPLAAIPASAQTAATEQTVTFAVENMTCALCPVTVKRAMKNVEGVRAVEVDLDAKTATVLFDSAVTDAQTIGAASSNAGYPAEAAG</sequence>
<protein>
    <submittedName>
        <fullName evidence="4">Heavy-metal-associated domain-containing protein</fullName>
    </submittedName>
</protein>